<dbReference type="GO" id="GO:0046872">
    <property type="term" value="F:metal ion binding"/>
    <property type="evidence" value="ECO:0007669"/>
    <property type="project" value="UniProtKB-KW"/>
</dbReference>
<dbReference type="Proteomes" id="UP001155057">
    <property type="component" value="Unassembled WGS sequence"/>
</dbReference>
<dbReference type="InterPro" id="IPR000917">
    <property type="entry name" value="Sulfatase_N"/>
</dbReference>
<comment type="caution">
    <text evidence="6">The sequence shown here is derived from an EMBL/GenBank/DDBJ whole genome shotgun (WGS) entry which is preliminary data.</text>
</comment>
<keyword evidence="4" id="KW-0106">Calcium</keyword>
<protein>
    <submittedName>
        <fullName evidence="6">Arylsulfatase</fullName>
        <ecNumber evidence="6">3.1.6.1</ecNumber>
    </submittedName>
</protein>
<name>A0A9X2Q495_9BACT</name>
<keyword evidence="3 6" id="KW-0378">Hydrolase</keyword>
<dbReference type="RefSeq" id="WP_259082298.1">
    <property type="nucleotide sequence ID" value="NZ_JANUBB010000012.1"/>
</dbReference>
<dbReference type="PROSITE" id="PS51318">
    <property type="entry name" value="TAT"/>
    <property type="match status" value="1"/>
</dbReference>
<dbReference type="FunFam" id="3.40.720.10:FF:000047">
    <property type="entry name" value="Arylsulfatase"/>
    <property type="match status" value="1"/>
</dbReference>
<accession>A0A9X2Q495</accession>
<proteinExistence type="inferred from homology"/>
<evidence type="ECO:0000313" key="6">
    <source>
        <dbReference type="EMBL" id="MCS3711302.1"/>
    </source>
</evidence>
<dbReference type="AlphaFoldDB" id="A0A9X2Q495"/>
<feature type="domain" description="Sulfatase N-terminal" evidence="5">
    <location>
        <begin position="42"/>
        <end position="430"/>
    </location>
</feature>
<evidence type="ECO:0000313" key="7">
    <source>
        <dbReference type="Proteomes" id="UP001155057"/>
    </source>
</evidence>
<dbReference type="Gene3D" id="3.40.720.10">
    <property type="entry name" value="Alkaline Phosphatase, subunit A"/>
    <property type="match status" value="1"/>
</dbReference>
<comment type="similarity">
    <text evidence="1">Belongs to the sulfatase family.</text>
</comment>
<dbReference type="Pfam" id="PF00884">
    <property type="entry name" value="Sulfatase"/>
    <property type="match status" value="1"/>
</dbReference>
<reference evidence="6" key="1">
    <citation type="submission" date="2022-08" db="EMBL/GenBank/DDBJ databases">
        <title>Genomic Encyclopedia of Type Strains, Phase V (KMG-V): Genome sequencing to study the core and pangenomes of soil and plant-associated prokaryotes.</title>
        <authorList>
            <person name="Whitman W."/>
        </authorList>
    </citation>
    <scope>NUCLEOTIDE SEQUENCE</scope>
    <source>
        <strain evidence="6">SP3049</strain>
    </source>
</reference>
<dbReference type="PANTHER" id="PTHR42693:SF53">
    <property type="entry name" value="ENDO-4-O-SULFATASE"/>
    <property type="match status" value="1"/>
</dbReference>
<dbReference type="PANTHER" id="PTHR42693">
    <property type="entry name" value="ARYLSULFATASE FAMILY MEMBER"/>
    <property type="match status" value="1"/>
</dbReference>
<evidence type="ECO:0000259" key="5">
    <source>
        <dbReference type="Pfam" id="PF00884"/>
    </source>
</evidence>
<evidence type="ECO:0000256" key="1">
    <source>
        <dbReference type="ARBA" id="ARBA00008779"/>
    </source>
</evidence>
<dbReference type="SUPFAM" id="SSF53649">
    <property type="entry name" value="Alkaline phosphatase-like"/>
    <property type="match status" value="1"/>
</dbReference>
<dbReference type="EC" id="3.1.6.1" evidence="6"/>
<dbReference type="InterPro" id="IPR050738">
    <property type="entry name" value="Sulfatase"/>
</dbReference>
<dbReference type="PROSITE" id="PS00149">
    <property type="entry name" value="SULFATASE_2"/>
    <property type="match status" value="1"/>
</dbReference>
<dbReference type="InterPro" id="IPR024607">
    <property type="entry name" value="Sulfatase_CS"/>
</dbReference>
<evidence type="ECO:0000256" key="3">
    <source>
        <dbReference type="ARBA" id="ARBA00022801"/>
    </source>
</evidence>
<evidence type="ECO:0000256" key="2">
    <source>
        <dbReference type="ARBA" id="ARBA00022723"/>
    </source>
</evidence>
<sequence length="539" mass="61242">MSMDRRKFLESAAVGSLGLVGAGASPSSLSNSDEITESADRPNIMVILADDLGFADVGCYGAEVNTPHVDRLAEEGMRFSQFYNYPRCSPTRASLLTGQYPHQVGMGDLTTSSKDAPAYQGYLNDRCVTIAEVLGEAGYHTSMVGKWHVGHKTPERWPTGRGFDRFYGEHRFVDDYFKPTHQLYLDGEPVEPQGRDWYSTDAYTDYALQFLTEAQAQGQPFFTYVAYNAPHFPLQAFQSDIDTYRGKYMDHWKDIRQQRYRRQIEEGLIDEQWALSPQTLLESDDERIERWRHVEDASADQWDLKMAAYAAQIDRMDQNIGRLLRKLETMGVADNTLVLFLSDNGSAAEDWINSQNPEGVLPGGRTCKLAAGPPWANVSVTPFRFYKQWTHEGGISTPFVARWPGEIEPGTLSHEVGHVMDILPTCLNAARVEYPDQWEGSPVRDYEGQSLMPAFDGEEWSTERMVVWEHVGNRAIRKGDWKLVASDRFTPGDWELYNMKEDRTETNNLIDKMPEKAETLKKNWNQWADRVGVVLPDEG</sequence>
<gene>
    <name evidence="6" type="ORF">GGP61_002935</name>
</gene>
<dbReference type="CDD" id="cd16025">
    <property type="entry name" value="PAS_like"/>
    <property type="match status" value="1"/>
</dbReference>
<dbReference type="Gene3D" id="3.30.1120.10">
    <property type="match status" value="1"/>
</dbReference>
<dbReference type="GO" id="GO:0004065">
    <property type="term" value="F:arylsulfatase activity"/>
    <property type="evidence" value="ECO:0007669"/>
    <property type="project" value="UniProtKB-EC"/>
</dbReference>
<evidence type="ECO:0000256" key="4">
    <source>
        <dbReference type="ARBA" id="ARBA00022837"/>
    </source>
</evidence>
<dbReference type="EMBL" id="JANUAE010000012">
    <property type="protein sequence ID" value="MCS3711302.1"/>
    <property type="molecule type" value="Genomic_DNA"/>
</dbReference>
<dbReference type="InterPro" id="IPR017850">
    <property type="entry name" value="Alkaline_phosphatase_core_sf"/>
</dbReference>
<dbReference type="InterPro" id="IPR006311">
    <property type="entry name" value="TAT_signal"/>
</dbReference>
<keyword evidence="2" id="KW-0479">Metal-binding</keyword>
<organism evidence="6 7">
    <name type="scientific">Salinibacter ruber</name>
    <dbReference type="NCBI Taxonomy" id="146919"/>
    <lineage>
        <taxon>Bacteria</taxon>
        <taxon>Pseudomonadati</taxon>
        <taxon>Rhodothermota</taxon>
        <taxon>Rhodothermia</taxon>
        <taxon>Rhodothermales</taxon>
        <taxon>Salinibacteraceae</taxon>
        <taxon>Salinibacter</taxon>
    </lineage>
</organism>